<dbReference type="EMBL" id="NOWT01000062">
    <property type="protein sequence ID" value="OYD80294.1"/>
    <property type="molecule type" value="Genomic_DNA"/>
</dbReference>
<evidence type="ECO:0000256" key="1">
    <source>
        <dbReference type="SAM" id="MobiDB-lite"/>
    </source>
</evidence>
<gene>
    <name evidence="3" type="ORF">CHT98_31900</name>
</gene>
<evidence type="ECO:0000259" key="2">
    <source>
        <dbReference type="Pfam" id="PF13737"/>
    </source>
</evidence>
<proteinExistence type="predicted"/>
<geneLocation type="plasmid" evidence="3">
    <name>unnamed</name>
</geneLocation>
<dbReference type="PANTHER" id="PTHR34631:SF3">
    <property type="entry name" value="ISSOD12 TRANSPOSASE TNPA_ISSOD12"/>
    <property type="match status" value="1"/>
</dbReference>
<dbReference type="InterPro" id="IPR053172">
    <property type="entry name" value="Tn903_transposase"/>
</dbReference>
<dbReference type="Pfam" id="PF13737">
    <property type="entry name" value="DDE_Tnp_1_5"/>
    <property type="match status" value="1"/>
</dbReference>
<dbReference type="RefSeq" id="WP_094307363.1">
    <property type="nucleotide sequence ID" value="NZ_NOWT01000062.1"/>
</dbReference>
<protein>
    <submittedName>
        <fullName evidence="3">IS5/IS1182 family transposase</fullName>
    </submittedName>
</protein>
<dbReference type="InterPro" id="IPR053520">
    <property type="entry name" value="Transposase_Tn903"/>
</dbReference>
<dbReference type="InterPro" id="IPR025668">
    <property type="entry name" value="Tnp_DDE_dom"/>
</dbReference>
<sequence length="322" mass="35309">MPFKANAARRHHIPKQRYRVRNWPEYDAALRARGSLTVWFSDEAVERWRAETRSTPGGQRTYSDLAILTALTLRAVYRLALRQTEGLVASLVQLLGLDLTVPDHSTLSRRAKTVTVLAPLATANDPVRLLVDSTGVKLCGPGDWLVEKHATRRRRAWRKLHIGLDAVTGRIVAATLTDHDVDDASQVGPLLDQSAEPLIAVIADGAYDQSGVYEAVTKRHPGAGGVAPPRSTAVPSDTAQSAPTQRDRHLQAIADGGSRAWQATSGYNLRALVEAFFSRYKHVIGDGLRFHTDDRQQTEIGVAALVLNRMLDLGRPDSVRIA</sequence>
<dbReference type="Proteomes" id="UP000215367">
    <property type="component" value="Unassembled WGS sequence"/>
</dbReference>
<comment type="caution">
    <text evidence="3">The sequence shown here is derived from an EMBL/GenBank/DDBJ whole genome shotgun (WGS) entry which is preliminary data.</text>
</comment>
<dbReference type="NCBIfam" id="NF033579">
    <property type="entry name" value="transpos_IS5_2"/>
    <property type="match status" value="1"/>
</dbReference>
<keyword evidence="3" id="KW-0614">Plasmid</keyword>
<organism evidence="3 4">
    <name type="scientific">Azospirillum brasilense</name>
    <dbReference type="NCBI Taxonomy" id="192"/>
    <lineage>
        <taxon>Bacteria</taxon>
        <taxon>Pseudomonadati</taxon>
        <taxon>Pseudomonadota</taxon>
        <taxon>Alphaproteobacteria</taxon>
        <taxon>Rhodospirillales</taxon>
        <taxon>Azospirillaceae</taxon>
        <taxon>Azospirillum</taxon>
    </lineage>
</organism>
<feature type="domain" description="Transposase DDE" evidence="2">
    <location>
        <begin position="32"/>
        <end position="140"/>
    </location>
</feature>
<reference evidence="3 4" key="1">
    <citation type="submission" date="2017-07" db="EMBL/GenBank/DDBJ databases">
        <title>Whole genome sequence of Azospirillum brasilense 2A1, a potential biofertilizer strain.</title>
        <authorList>
            <person name="Fontana C.A."/>
            <person name="Toffoli L.M."/>
            <person name="Salazar S.M."/>
            <person name="Puglisi E."/>
            <person name="Pedraza R."/>
            <person name="Bassi D."/>
            <person name="Cocconcelli P.S."/>
        </authorList>
    </citation>
    <scope>NUCLEOTIDE SEQUENCE [LARGE SCALE GENOMIC DNA]</scope>
    <source>
        <strain evidence="3 4">2A1</strain>
        <plasmid evidence="3">unnamed</plasmid>
    </source>
</reference>
<evidence type="ECO:0000313" key="3">
    <source>
        <dbReference type="EMBL" id="OYD80294.1"/>
    </source>
</evidence>
<feature type="compositionally biased region" description="Polar residues" evidence="1">
    <location>
        <begin position="233"/>
        <end position="244"/>
    </location>
</feature>
<accession>A0A235H4D8</accession>
<feature type="region of interest" description="Disordered" evidence="1">
    <location>
        <begin position="220"/>
        <end position="245"/>
    </location>
</feature>
<dbReference type="AlphaFoldDB" id="A0A235H4D8"/>
<name>A0A235H4D8_AZOBR</name>
<evidence type="ECO:0000313" key="4">
    <source>
        <dbReference type="Proteomes" id="UP000215367"/>
    </source>
</evidence>
<dbReference type="PANTHER" id="PTHR34631">
    <property type="match status" value="1"/>
</dbReference>